<dbReference type="PROSITE" id="PS50887">
    <property type="entry name" value="GGDEF"/>
    <property type="match status" value="1"/>
</dbReference>
<dbReference type="PROSITE" id="PS50883">
    <property type="entry name" value="EAL"/>
    <property type="match status" value="1"/>
</dbReference>
<keyword evidence="2" id="KW-1133">Transmembrane helix</keyword>
<sequence length="886" mass="93526">MDEHDTPPDRPETDTLGLRAVRRLTDPTVLTLVLAGTLLTAAATLTRHFPTGPLLPPPAGLAPTAVAAVLAVLFFLTELGQARIEIRRQAYSFSLSGVPLLLGLLFCPPWLLVAARLTAAVVAFGVQRVPPVKLAFNLAAYALDISAVLALSAHLVPDDGYLDLAVAGTCYLALAVVDLVMSAVVLLVIRVNGGPVGLEDVGEVLLSAGLFVALNTATGLIAALLLVSGSLGTVLLGGVAAVAALSYRAYLVLRRRHRSLQDLQDFIRLGEGARDLDDLVERLLPRVQTLLRAGRVELAVAPHDGGPEVVHRRVDEDGVVGHGPAADGEGRDDDVLVVPLDASGTGGTLSVADRLGDRTRFTGDDHALLRTLAGHLAVALHSVRLVDQLRYEARHDALTGLPNRSEVAERLRELMAESAVTDRVGVLLLDLDRFKEVNDAFGHDMGDELLGVVAERLLATVPPGCTVGRLGGDEFAVVLPASPDAEQLALSLATAIGRALSAPVQLTAAAVTTGACVGITVGRPGDDEADLLRQADTAMYAAKDARLPVLVYADALDDGRRERLAMLVDLRAALDHDEFEMHYQPKVDLATGVATSVEALVRWNHPVLGRVPPDAFITVAESTGLIDDLTQMVLAQALGQLRRWREADLDLTVAVNLSARNVNDETLPQRVAAALATAGVPAERLILEITESSVMGDPERTVPTLERLAAIGVTLSLDDFGTGYSSLSYLQRLPVRELKIDRSFLLGLADPPRARASRVLVRSMVGLGQSLGLKVVAEGVETTEILEELRALGCDLAQGYLVSRPVPGDLLADAVVRAGYRMPRLGLLPTPRPRSAPPVVPAGVPAAPAGVAAARAAVPAAPPVLAPGADLRPPRRPSLPRARTRS</sequence>
<evidence type="ECO:0000259" key="3">
    <source>
        <dbReference type="PROSITE" id="PS50883"/>
    </source>
</evidence>
<comment type="caution">
    <text evidence="5">The sequence shown here is derived from an EMBL/GenBank/DDBJ whole genome shotgun (WGS) entry which is preliminary data.</text>
</comment>
<keyword evidence="2" id="KW-0812">Transmembrane</keyword>
<evidence type="ECO:0000259" key="4">
    <source>
        <dbReference type="PROSITE" id="PS50887"/>
    </source>
</evidence>
<dbReference type="Gene3D" id="3.30.450.40">
    <property type="match status" value="1"/>
</dbReference>
<evidence type="ECO:0000256" key="1">
    <source>
        <dbReference type="SAM" id="MobiDB-lite"/>
    </source>
</evidence>
<accession>A0A512D9T1</accession>
<dbReference type="CDD" id="cd01949">
    <property type="entry name" value="GGDEF"/>
    <property type="match status" value="1"/>
</dbReference>
<reference evidence="5 6" key="1">
    <citation type="submission" date="2019-07" db="EMBL/GenBank/DDBJ databases">
        <title>Whole genome shotgun sequence of Cellulomonas aerilata NBRC 106308.</title>
        <authorList>
            <person name="Hosoyama A."/>
            <person name="Uohara A."/>
            <person name="Ohji S."/>
            <person name="Ichikawa N."/>
        </authorList>
    </citation>
    <scope>NUCLEOTIDE SEQUENCE [LARGE SCALE GENOMIC DNA]</scope>
    <source>
        <strain evidence="5 6">NBRC 106308</strain>
    </source>
</reference>
<dbReference type="Pfam" id="PF00990">
    <property type="entry name" value="GGDEF"/>
    <property type="match status" value="1"/>
</dbReference>
<dbReference type="SUPFAM" id="SSF55781">
    <property type="entry name" value="GAF domain-like"/>
    <property type="match status" value="1"/>
</dbReference>
<organism evidence="5 6">
    <name type="scientific">Cellulomonas aerilata</name>
    <dbReference type="NCBI Taxonomy" id="515326"/>
    <lineage>
        <taxon>Bacteria</taxon>
        <taxon>Bacillati</taxon>
        <taxon>Actinomycetota</taxon>
        <taxon>Actinomycetes</taxon>
        <taxon>Micrococcales</taxon>
        <taxon>Cellulomonadaceae</taxon>
        <taxon>Cellulomonas</taxon>
    </lineage>
</organism>
<dbReference type="InterPro" id="IPR050706">
    <property type="entry name" value="Cyclic-di-GMP_PDE-like"/>
</dbReference>
<dbReference type="CDD" id="cd01948">
    <property type="entry name" value="EAL"/>
    <property type="match status" value="1"/>
</dbReference>
<dbReference type="RefSeq" id="WP_146900756.1">
    <property type="nucleotide sequence ID" value="NZ_BAAARM010000002.1"/>
</dbReference>
<feature type="transmembrane region" description="Helical" evidence="2">
    <location>
        <begin position="234"/>
        <end position="253"/>
    </location>
</feature>
<name>A0A512D9T1_9CELL</name>
<dbReference type="InterPro" id="IPR029787">
    <property type="entry name" value="Nucleotide_cyclase"/>
</dbReference>
<dbReference type="InterPro" id="IPR001633">
    <property type="entry name" value="EAL_dom"/>
</dbReference>
<dbReference type="Gene3D" id="3.30.70.270">
    <property type="match status" value="1"/>
</dbReference>
<feature type="domain" description="EAL" evidence="3">
    <location>
        <begin position="563"/>
        <end position="819"/>
    </location>
</feature>
<feature type="transmembrane region" description="Helical" evidence="2">
    <location>
        <begin position="61"/>
        <end position="79"/>
    </location>
</feature>
<dbReference type="InterPro" id="IPR035919">
    <property type="entry name" value="EAL_sf"/>
</dbReference>
<protein>
    <recommendedName>
        <fullName evidence="7">GGDEF-domain containing protein</fullName>
    </recommendedName>
</protein>
<evidence type="ECO:0008006" key="7">
    <source>
        <dbReference type="Google" id="ProtNLM"/>
    </source>
</evidence>
<dbReference type="NCBIfam" id="TIGR00254">
    <property type="entry name" value="GGDEF"/>
    <property type="match status" value="1"/>
</dbReference>
<feature type="transmembrane region" description="Helical" evidence="2">
    <location>
        <begin position="204"/>
        <end position="227"/>
    </location>
</feature>
<dbReference type="GO" id="GO:0071111">
    <property type="term" value="F:cyclic-guanylate-specific phosphodiesterase activity"/>
    <property type="evidence" value="ECO:0007669"/>
    <property type="project" value="InterPro"/>
</dbReference>
<feature type="transmembrane region" description="Helical" evidence="2">
    <location>
        <begin position="164"/>
        <end position="189"/>
    </location>
</feature>
<feature type="transmembrane region" description="Helical" evidence="2">
    <location>
        <begin position="138"/>
        <end position="157"/>
    </location>
</feature>
<keyword evidence="2" id="KW-0472">Membrane</keyword>
<dbReference type="SMART" id="SM00052">
    <property type="entry name" value="EAL"/>
    <property type="match status" value="1"/>
</dbReference>
<dbReference type="AlphaFoldDB" id="A0A512D9T1"/>
<dbReference type="Pfam" id="PF00563">
    <property type="entry name" value="EAL"/>
    <property type="match status" value="1"/>
</dbReference>
<evidence type="ECO:0000313" key="5">
    <source>
        <dbReference type="EMBL" id="GEO33236.1"/>
    </source>
</evidence>
<dbReference type="PANTHER" id="PTHR33121:SF70">
    <property type="entry name" value="SIGNALING PROTEIN YKOW"/>
    <property type="match status" value="1"/>
</dbReference>
<dbReference type="InterPro" id="IPR000160">
    <property type="entry name" value="GGDEF_dom"/>
</dbReference>
<dbReference type="Gene3D" id="3.20.20.450">
    <property type="entry name" value="EAL domain"/>
    <property type="match status" value="1"/>
</dbReference>
<dbReference type="InterPro" id="IPR029016">
    <property type="entry name" value="GAF-like_dom_sf"/>
</dbReference>
<feature type="region of interest" description="Disordered" evidence="1">
    <location>
        <begin position="863"/>
        <end position="886"/>
    </location>
</feature>
<dbReference type="InterPro" id="IPR043128">
    <property type="entry name" value="Rev_trsase/Diguanyl_cyclase"/>
</dbReference>
<dbReference type="SUPFAM" id="SSF55073">
    <property type="entry name" value="Nucleotide cyclase"/>
    <property type="match status" value="1"/>
</dbReference>
<evidence type="ECO:0000256" key="2">
    <source>
        <dbReference type="SAM" id="Phobius"/>
    </source>
</evidence>
<dbReference type="OrthoDB" id="5165646at2"/>
<dbReference type="PANTHER" id="PTHR33121">
    <property type="entry name" value="CYCLIC DI-GMP PHOSPHODIESTERASE PDEF"/>
    <property type="match status" value="1"/>
</dbReference>
<proteinExistence type="predicted"/>
<feature type="transmembrane region" description="Helical" evidence="2">
    <location>
        <begin position="29"/>
        <end position="49"/>
    </location>
</feature>
<keyword evidence="6" id="KW-1185">Reference proteome</keyword>
<dbReference type="SMART" id="SM00267">
    <property type="entry name" value="GGDEF"/>
    <property type="match status" value="1"/>
</dbReference>
<gene>
    <name evidence="5" type="ORF">CAE01nite_09610</name>
</gene>
<dbReference type="SUPFAM" id="SSF141868">
    <property type="entry name" value="EAL domain-like"/>
    <property type="match status" value="1"/>
</dbReference>
<feature type="domain" description="GGDEF" evidence="4">
    <location>
        <begin position="422"/>
        <end position="554"/>
    </location>
</feature>
<evidence type="ECO:0000313" key="6">
    <source>
        <dbReference type="Proteomes" id="UP000321181"/>
    </source>
</evidence>
<dbReference type="Proteomes" id="UP000321181">
    <property type="component" value="Unassembled WGS sequence"/>
</dbReference>
<feature type="transmembrane region" description="Helical" evidence="2">
    <location>
        <begin position="100"/>
        <end position="126"/>
    </location>
</feature>
<dbReference type="EMBL" id="BJYY01000004">
    <property type="protein sequence ID" value="GEO33236.1"/>
    <property type="molecule type" value="Genomic_DNA"/>
</dbReference>